<reference evidence="2" key="1">
    <citation type="submission" date="2021-01" db="EMBL/GenBank/DDBJ databases">
        <title>Whole genome shotgun sequence of Planotetraspora thailandica NBRC 104271.</title>
        <authorList>
            <person name="Komaki H."/>
            <person name="Tamura T."/>
        </authorList>
    </citation>
    <scope>NUCLEOTIDE SEQUENCE</scope>
    <source>
        <strain evidence="2">NBRC 104271</strain>
    </source>
</reference>
<keyword evidence="3" id="KW-1185">Reference proteome</keyword>
<gene>
    <name evidence="2" type="ORF">Pth03_73210</name>
</gene>
<dbReference type="Proteomes" id="UP000605992">
    <property type="component" value="Unassembled WGS sequence"/>
</dbReference>
<name>A0A8J3Y1A8_9ACTN</name>
<evidence type="ECO:0000313" key="2">
    <source>
        <dbReference type="EMBL" id="GII58932.1"/>
    </source>
</evidence>
<feature type="region of interest" description="Disordered" evidence="1">
    <location>
        <begin position="68"/>
        <end position="88"/>
    </location>
</feature>
<comment type="caution">
    <text evidence="2">The sequence shown here is derived from an EMBL/GenBank/DDBJ whole genome shotgun (WGS) entry which is preliminary data.</text>
</comment>
<accession>A0A8J3Y1A8</accession>
<organism evidence="2 3">
    <name type="scientific">Planotetraspora thailandica</name>
    <dbReference type="NCBI Taxonomy" id="487172"/>
    <lineage>
        <taxon>Bacteria</taxon>
        <taxon>Bacillati</taxon>
        <taxon>Actinomycetota</taxon>
        <taxon>Actinomycetes</taxon>
        <taxon>Streptosporangiales</taxon>
        <taxon>Streptosporangiaceae</taxon>
        <taxon>Planotetraspora</taxon>
    </lineage>
</organism>
<evidence type="ECO:0000313" key="3">
    <source>
        <dbReference type="Proteomes" id="UP000605992"/>
    </source>
</evidence>
<protein>
    <submittedName>
        <fullName evidence="2">Uncharacterized protein</fullName>
    </submittedName>
</protein>
<dbReference type="AlphaFoldDB" id="A0A8J3Y1A8"/>
<proteinExistence type="predicted"/>
<sequence length="112" mass="12163">MKRRHLYAEGHLSRKLYLHTFLMGVGHHEAAWCHPRTDPRRVTAGTPERIDSAAGGFTIVPFTGLEGASEPQARHQHEGRTLRNTDGVARPARGHAVRAAHTEAAGSLAVAS</sequence>
<dbReference type="EMBL" id="BOOR01000073">
    <property type="protein sequence ID" value="GII58932.1"/>
    <property type="molecule type" value="Genomic_DNA"/>
</dbReference>
<evidence type="ECO:0000256" key="1">
    <source>
        <dbReference type="SAM" id="MobiDB-lite"/>
    </source>
</evidence>
<feature type="compositionally biased region" description="Basic and acidic residues" evidence="1">
    <location>
        <begin position="72"/>
        <end position="83"/>
    </location>
</feature>